<evidence type="ECO:0000313" key="1">
    <source>
        <dbReference type="EMBL" id="KAF5194256.1"/>
    </source>
</evidence>
<protein>
    <submittedName>
        <fullName evidence="1">Uncharacterized protein</fullName>
    </submittedName>
</protein>
<name>A0A7J6W9Z6_THATH</name>
<proteinExistence type="predicted"/>
<dbReference type="AlphaFoldDB" id="A0A7J6W9Z6"/>
<comment type="caution">
    <text evidence="1">The sequence shown here is derived from an EMBL/GenBank/DDBJ whole genome shotgun (WGS) entry which is preliminary data.</text>
</comment>
<organism evidence="1 2">
    <name type="scientific">Thalictrum thalictroides</name>
    <name type="common">Rue-anemone</name>
    <name type="synonym">Anemone thalictroides</name>
    <dbReference type="NCBI Taxonomy" id="46969"/>
    <lineage>
        <taxon>Eukaryota</taxon>
        <taxon>Viridiplantae</taxon>
        <taxon>Streptophyta</taxon>
        <taxon>Embryophyta</taxon>
        <taxon>Tracheophyta</taxon>
        <taxon>Spermatophyta</taxon>
        <taxon>Magnoliopsida</taxon>
        <taxon>Ranunculales</taxon>
        <taxon>Ranunculaceae</taxon>
        <taxon>Thalictroideae</taxon>
        <taxon>Thalictrum</taxon>
    </lineage>
</organism>
<reference evidence="1 2" key="1">
    <citation type="submission" date="2020-06" db="EMBL/GenBank/DDBJ databases">
        <title>Transcriptomic and genomic resources for Thalictrum thalictroides and T. hernandezii: Facilitating candidate gene discovery in an emerging model plant lineage.</title>
        <authorList>
            <person name="Arias T."/>
            <person name="Riano-Pachon D.M."/>
            <person name="Di Stilio V.S."/>
        </authorList>
    </citation>
    <scope>NUCLEOTIDE SEQUENCE [LARGE SCALE GENOMIC DNA]</scope>
    <source>
        <strain evidence="2">cv. WT478/WT964</strain>
        <tissue evidence="1">Leaves</tissue>
    </source>
</reference>
<keyword evidence="2" id="KW-1185">Reference proteome</keyword>
<feature type="non-terminal residue" evidence="1">
    <location>
        <position position="65"/>
    </location>
</feature>
<sequence>MEPGAARDRLMQLWHIHIPLKEPKATWCKWDRAGPRVINLNTDGILQDTYGGWATVLRDHGGWAT</sequence>
<accession>A0A7J6W9Z6</accession>
<dbReference type="EMBL" id="JABWDY010018972">
    <property type="protein sequence ID" value="KAF5194256.1"/>
    <property type="molecule type" value="Genomic_DNA"/>
</dbReference>
<gene>
    <name evidence="1" type="ORF">FRX31_016157</name>
</gene>
<evidence type="ECO:0000313" key="2">
    <source>
        <dbReference type="Proteomes" id="UP000554482"/>
    </source>
</evidence>
<dbReference type="Proteomes" id="UP000554482">
    <property type="component" value="Unassembled WGS sequence"/>
</dbReference>